<gene>
    <name evidence="1" type="ORF">EV191_1011018</name>
</gene>
<name>A0A4V6NRG5_9PSEU</name>
<reference evidence="1 2" key="1">
    <citation type="submission" date="2019-03" db="EMBL/GenBank/DDBJ databases">
        <title>Genomic Encyclopedia of Type Strains, Phase IV (KMG-IV): sequencing the most valuable type-strain genomes for metagenomic binning, comparative biology and taxonomic classification.</title>
        <authorList>
            <person name="Goeker M."/>
        </authorList>
    </citation>
    <scope>NUCLEOTIDE SEQUENCE [LARGE SCALE GENOMIC DNA]</scope>
    <source>
        <strain evidence="1 2">DSM 45765</strain>
    </source>
</reference>
<evidence type="ECO:0000313" key="1">
    <source>
        <dbReference type="EMBL" id="TCP57066.1"/>
    </source>
</evidence>
<dbReference type="OrthoDB" id="3686643at2"/>
<dbReference type="Gene3D" id="3.40.1000.10">
    <property type="entry name" value="Mog1/PsbP, alpha/beta/alpha sandwich"/>
    <property type="match status" value="1"/>
</dbReference>
<comment type="caution">
    <text evidence="1">The sequence shown here is derived from an EMBL/GenBank/DDBJ whole genome shotgun (WGS) entry which is preliminary data.</text>
</comment>
<dbReference type="Proteomes" id="UP000294911">
    <property type="component" value="Unassembled WGS sequence"/>
</dbReference>
<protein>
    <recommendedName>
        <fullName evidence="3">Lipoprotein LpqN</fullName>
    </recommendedName>
</protein>
<dbReference type="RefSeq" id="WP_132875588.1">
    <property type="nucleotide sequence ID" value="NZ_SLXQ01000001.1"/>
</dbReference>
<keyword evidence="2" id="KW-1185">Reference proteome</keyword>
<organism evidence="1 2">
    <name type="scientific">Tamaricihabitans halophyticus</name>
    <dbReference type="NCBI Taxonomy" id="1262583"/>
    <lineage>
        <taxon>Bacteria</taxon>
        <taxon>Bacillati</taxon>
        <taxon>Actinomycetota</taxon>
        <taxon>Actinomycetes</taxon>
        <taxon>Pseudonocardiales</taxon>
        <taxon>Pseudonocardiaceae</taxon>
        <taxon>Tamaricihabitans</taxon>
    </lineage>
</organism>
<proteinExistence type="predicted"/>
<evidence type="ECO:0008006" key="3">
    <source>
        <dbReference type="Google" id="ProtNLM"/>
    </source>
</evidence>
<sequence>MATTIPIPVNFRLPDGWQATDPDSVGAAGAAFVALHPESRTDDFTANITINGEYRPDPATLHEIADESVNRLTQVSSQVAVSNRTEVGSPEAPGLTQTLRINAELRGSMRELLQSQVLLAIKDIHSPDRRVVLELGFTATPTQAQQLIEDFQTFVSSVQPVRSEGPAPDNS</sequence>
<accession>A0A4V6NRG5</accession>
<dbReference type="AlphaFoldDB" id="A0A4V6NRG5"/>
<evidence type="ECO:0000313" key="2">
    <source>
        <dbReference type="Proteomes" id="UP000294911"/>
    </source>
</evidence>
<dbReference type="EMBL" id="SLXQ01000001">
    <property type="protein sequence ID" value="TCP57066.1"/>
    <property type="molecule type" value="Genomic_DNA"/>
</dbReference>